<dbReference type="PANTHER" id="PTHR42718:SF9">
    <property type="entry name" value="MAJOR FACILITATOR SUPERFAMILY MULTIDRUG TRANSPORTER MFSC"/>
    <property type="match status" value="1"/>
</dbReference>
<dbReference type="InterPro" id="IPR036259">
    <property type="entry name" value="MFS_trans_sf"/>
</dbReference>
<feature type="transmembrane region" description="Helical" evidence="8">
    <location>
        <begin position="396"/>
        <end position="414"/>
    </location>
</feature>
<organism evidence="10 11">
    <name type="scientific">Alicyclobacillus mengziensis</name>
    <dbReference type="NCBI Taxonomy" id="2931921"/>
    <lineage>
        <taxon>Bacteria</taxon>
        <taxon>Bacillati</taxon>
        <taxon>Bacillota</taxon>
        <taxon>Bacilli</taxon>
        <taxon>Bacillales</taxon>
        <taxon>Alicyclobacillaceae</taxon>
        <taxon>Alicyclobacillus</taxon>
    </lineage>
</organism>
<dbReference type="NCBIfam" id="TIGR00711">
    <property type="entry name" value="efflux_EmrB"/>
    <property type="match status" value="1"/>
</dbReference>
<feature type="domain" description="Major facilitator superfamily (MFS) profile" evidence="9">
    <location>
        <begin position="11"/>
        <end position="472"/>
    </location>
</feature>
<evidence type="ECO:0000256" key="5">
    <source>
        <dbReference type="ARBA" id="ARBA00022692"/>
    </source>
</evidence>
<feature type="transmembrane region" description="Helical" evidence="8">
    <location>
        <begin position="329"/>
        <end position="348"/>
    </location>
</feature>
<keyword evidence="3" id="KW-0813">Transport</keyword>
<evidence type="ECO:0000256" key="6">
    <source>
        <dbReference type="ARBA" id="ARBA00022989"/>
    </source>
</evidence>
<feature type="transmembrane region" description="Helical" evidence="8">
    <location>
        <begin position="77"/>
        <end position="96"/>
    </location>
</feature>
<dbReference type="Gene3D" id="1.20.1720.10">
    <property type="entry name" value="Multidrug resistance protein D"/>
    <property type="match status" value="1"/>
</dbReference>
<protein>
    <submittedName>
        <fullName evidence="10">MFS transporter</fullName>
    </submittedName>
</protein>
<dbReference type="Gene3D" id="1.20.1250.20">
    <property type="entry name" value="MFS general substrate transporter like domains"/>
    <property type="match status" value="1"/>
</dbReference>
<feature type="transmembrane region" description="Helical" evidence="8">
    <location>
        <begin position="228"/>
        <end position="245"/>
    </location>
</feature>
<evidence type="ECO:0000256" key="1">
    <source>
        <dbReference type="ARBA" id="ARBA00004651"/>
    </source>
</evidence>
<keyword evidence="11" id="KW-1185">Reference proteome</keyword>
<dbReference type="RefSeq" id="WP_206658205.1">
    <property type="nucleotide sequence ID" value="NZ_CP071182.1"/>
</dbReference>
<keyword evidence="5 8" id="KW-0812">Transmembrane</keyword>
<proteinExistence type="inferred from homology"/>
<evidence type="ECO:0000259" key="9">
    <source>
        <dbReference type="PROSITE" id="PS50850"/>
    </source>
</evidence>
<feature type="transmembrane region" description="Helical" evidence="8">
    <location>
        <begin position="102"/>
        <end position="124"/>
    </location>
</feature>
<reference evidence="10 11" key="1">
    <citation type="submission" date="2021-02" db="EMBL/GenBank/DDBJ databases">
        <title>Alicyclobacillus curvatus sp. nov. and Alicyclobacillus mengziensis sp. nov., two acidophilic bacteria isolated from acid mine drainage.</title>
        <authorList>
            <person name="Huang Y."/>
        </authorList>
    </citation>
    <scope>NUCLEOTIDE SEQUENCE [LARGE SCALE GENOMIC DNA]</scope>
    <source>
        <strain evidence="10 11">S30H14</strain>
    </source>
</reference>
<dbReference type="InterPro" id="IPR011701">
    <property type="entry name" value="MFS"/>
</dbReference>
<dbReference type="InterPro" id="IPR004638">
    <property type="entry name" value="EmrB-like"/>
</dbReference>
<dbReference type="Proteomes" id="UP000663505">
    <property type="component" value="Chromosome"/>
</dbReference>
<dbReference type="Pfam" id="PF07690">
    <property type="entry name" value="MFS_1"/>
    <property type="match status" value="1"/>
</dbReference>
<evidence type="ECO:0000256" key="4">
    <source>
        <dbReference type="ARBA" id="ARBA00022475"/>
    </source>
</evidence>
<dbReference type="PANTHER" id="PTHR42718">
    <property type="entry name" value="MAJOR FACILITATOR SUPERFAMILY MULTIDRUG TRANSPORTER MFSC"/>
    <property type="match status" value="1"/>
</dbReference>
<accession>A0A9X7W3V1</accession>
<dbReference type="PROSITE" id="PS50850">
    <property type="entry name" value="MFS"/>
    <property type="match status" value="1"/>
</dbReference>
<dbReference type="KEGG" id="afx:JZ786_08075"/>
<keyword evidence="7 8" id="KW-0472">Membrane</keyword>
<feature type="transmembrane region" description="Helical" evidence="8">
    <location>
        <begin position="165"/>
        <end position="185"/>
    </location>
</feature>
<evidence type="ECO:0000256" key="3">
    <source>
        <dbReference type="ARBA" id="ARBA00022448"/>
    </source>
</evidence>
<feature type="transmembrane region" description="Helical" evidence="8">
    <location>
        <begin position="42"/>
        <end position="65"/>
    </location>
</feature>
<dbReference type="CDD" id="cd17321">
    <property type="entry name" value="MFS_MMR_MDR_like"/>
    <property type="match status" value="1"/>
</dbReference>
<feature type="transmembrane region" description="Helical" evidence="8">
    <location>
        <begin position="450"/>
        <end position="468"/>
    </location>
</feature>
<dbReference type="SUPFAM" id="SSF103473">
    <property type="entry name" value="MFS general substrate transporter"/>
    <property type="match status" value="2"/>
</dbReference>
<comment type="subcellular location">
    <subcellularLocation>
        <location evidence="1">Cell membrane</location>
        <topology evidence="1">Multi-pass membrane protein</topology>
    </subcellularLocation>
</comment>
<evidence type="ECO:0000313" key="10">
    <source>
        <dbReference type="EMBL" id="QSO48893.1"/>
    </source>
</evidence>
<feature type="transmembrane region" description="Helical" evidence="8">
    <location>
        <begin position="197"/>
        <end position="216"/>
    </location>
</feature>
<feature type="transmembrane region" description="Helical" evidence="8">
    <location>
        <begin position="266"/>
        <end position="289"/>
    </location>
</feature>
<sequence length="489" mass="51589">MSEQSAKKWSILAAVTLVSFITNVDATIVIVGLPKLMQGLNITVVTGLWTITSYIITSTVFLLPAGRWSDAIGTKRIFMIGLIIFTISTAMCGFASSGTILVIYRFVQGVGAALALATATPIIVRAFPQKELGRALGINSTSWVIGSIVGPVVGGALINGFGWRSIFFVTVPFGLIGLIASGVVLQNTAHQSEHKTDWLGMVAFGGGLVALLLALSEGQAWGWSSARILSLFAATVILLAAFVLVELQIKQPLFDLKLLLHGHFSAGLGITLSYSIGYFATTFLLTLYLQGALHLNPLDAGLLLIPLSAPQLFMGPLGGILADKYGPARLVLIGIALLAVGGLMLGFVGPRLAVTAIVVPQLIMSVATGLAWPSLTKAVLSTAPREQTGAASGMFFTFRNVGMSLSMTLALVIAELSVPPAVASQAFLGTAGVLNAQVESALVHSTDIGFRWFVLFYIVALVLGLFLLRPHRQEQMNQVTSPQANSESL</sequence>
<name>A0A9X7W3V1_9BACL</name>
<gene>
    <name evidence="10" type="ORF">JZ786_08075</name>
</gene>
<evidence type="ECO:0000256" key="2">
    <source>
        <dbReference type="ARBA" id="ARBA00008537"/>
    </source>
</evidence>
<comment type="similarity">
    <text evidence="2">Belongs to the major facilitator superfamily. EmrB family.</text>
</comment>
<feature type="transmembrane region" description="Helical" evidence="8">
    <location>
        <begin position="136"/>
        <end position="159"/>
    </location>
</feature>
<dbReference type="GO" id="GO:0005886">
    <property type="term" value="C:plasma membrane"/>
    <property type="evidence" value="ECO:0007669"/>
    <property type="project" value="UniProtKB-SubCell"/>
</dbReference>
<dbReference type="PRINTS" id="PR01036">
    <property type="entry name" value="TCRTETB"/>
</dbReference>
<feature type="transmembrane region" description="Helical" evidence="8">
    <location>
        <begin position="354"/>
        <end position="375"/>
    </location>
</feature>
<dbReference type="GO" id="GO:0022857">
    <property type="term" value="F:transmembrane transporter activity"/>
    <property type="evidence" value="ECO:0007669"/>
    <property type="project" value="InterPro"/>
</dbReference>
<evidence type="ECO:0000256" key="8">
    <source>
        <dbReference type="SAM" id="Phobius"/>
    </source>
</evidence>
<evidence type="ECO:0000313" key="11">
    <source>
        <dbReference type="Proteomes" id="UP000663505"/>
    </source>
</evidence>
<evidence type="ECO:0000256" key="7">
    <source>
        <dbReference type="ARBA" id="ARBA00023136"/>
    </source>
</evidence>
<dbReference type="InterPro" id="IPR020846">
    <property type="entry name" value="MFS_dom"/>
</dbReference>
<keyword evidence="4" id="KW-1003">Cell membrane</keyword>
<dbReference type="AlphaFoldDB" id="A0A9X7W3V1"/>
<dbReference type="EMBL" id="CP071182">
    <property type="protein sequence ID" value="QSO48893.1"/>
    <property type="molecule type" value="Genomic_DNA"/>
</dbReference>
<keyword evidence="6 8" id="KW-1133">Transmembrane helix</keyword>
<feature type="transmembrane region" description="Helical" evidence="8">
    <location>
        <begin position="301"/>
        <end position="322"/>
    </location>
</feature>